<dbReference type="Pfam" id="PF00497">
    <property type="entry name" value="SBP_bac_3"/>
    <property type="match status" value="1"/>
</dbReference>
<evidence type="ECO:0000259" key="4">
    <source>
        <dbReference type="SMART" id="SM00079"/>
    </source>
</evidence>
<dbReference type="PANTHER" id="PTHR35936">
    <property type="entry name" value="MEMBRANE-BOUND LYTIC MUREIN TRANSGLYCOSYLASE F"/>
    <property type="match status" value="1"/>
</dbReference>
<reference evidence="5" key="1">
    <citation type="submission" date="2022-03" db="EMBL/GenBank/DDBJ databases">
        <authorList>
            <person name="Brunel B."/>
        </authorList>
    </citation>
    <scope>NUCLEOTIDE SEQUENCE</scope>
    <source>
        <strain evidence="5">STM4922sample</strain>
    </source>
</reference>
<feature type="domain" description="Ionotropic glutamate receptor C-terminal" evidence="4">
    <location>
        <begin position="89"/>
        <end position="308"/>
    </location>
</feature>
<proteinExistence type="predicted"/>
<evidence type="ECO:0000256" key="1">
    <source>
        <dbReference type="ARBA" id="ARBA00022729"/>
    </source>
</evidence>
<dbReference type="Gene3D" id="3.40.190.10">
    <property type="entry name" value="Periplasmic binding protein-like II"/>
    <property type="match status" value="2"/>
</dbReference>
<protein>
    <submittedName>
        <fullName evidence="5">Amino acid ABC transporter substrate-binding protein</fullName>
    </submittedName>
</protein>
<accession>A0ABM9DFX7</accession>
<sequence>MLDEVITFSSASETPPKSVFDGSDVEWDRKAGVRPIVRGEDMQTNSSRRHLVKCGLALCVALVTGPGTLAWSTQAKASDNPYNLIDPTVISVGTMGDAKPYVFTDANGNFTGFDAELFRDVARRLGFKEEQVVFTGQEFSALLPSVANGRFDVAVAAIGTTAERKKTVDFGDGYLAGYLSIISADPALTSNESTAGKRIGVIQGTLQEIYAEKNLKGDIVKFPDNNTAVAALNNGTIDGHFTDYESAKQYVERYKNLKITMNVPSFDAPAGFVVRKGNDAFREALNKALREAMDDGTWKRLHEKWFAGTPMPAQYLPKE</sequence>
<dbReference type="CDD" id="cd13530">
    <property type="entry name" value="PBP2_peptides_like"/>
    <property type="match status" value="1"/>
</dbReference>
<dbReference type="SUPFAM" id="SSF53850">
    <property type="entry name" value="Periplasmic binding protein-like II"/>
    <property type="match status" value="1"/>
</dbReference>
<dbReference type="Proteomes" id="UP001152604">
    <property type="component" value="Unassembled WGS sequence"/>
</dbReference>
<dbReference type="InterPro" id="IPR001320">
    <property type="entry name" value="Iontro_rcpt_C"/>
</dbReference>
<comment type="caution">
    <text evidence="5">The sequence shown here is derived from an EMBL/GenBank/DDBJ whole genome shotgun (WGS) entry which is preliminary data.</text>
</comment>
<name>A0ABM9DFX7_9HYPH</name>
<keyword evidence="6" id="KW-1185">Reference proteome</keyword>
<dbReference type="PANTHER" id="PTHR35936:SF19">
    <property type="entry name" value="AMINO-ACID-BINDING PROTEIN YXEM-RELATED"/>
    <property type="match status" value="1"/>
</dbReference>
<keyword evidence="1" id="KW-0732">Signal</keyword>
<evidence type="ECO:0000259" key="3">
    <source>
        <dbReference type="SMART" id="SM00062"/>
    </source>
</evidence>
<dbReference type="SMART" id="SM00079">
    <property type="entry name" value="PBPe"/>
    <property type="match status" value="1"/>
</dbReference>
<organism evidence="5 6">
    <name type="scientific">Mesorhizobium ventifaucium</name>
    <dbReference type="NCBI Taxonomy" id="666020"/>
    <lineage>
        <taxon>Bacteria</taxon>
        <taxon>Pseudomonadati</taxon>
        <taxon>Pseudomonadota</taxon>
        <taxon>Alphaproteobacteria</taxon>
        <taxon>Hyphomicrobiales</taxon>
        <taxon>Phyllobacteriaceae</taxon>
        <taxon>Mesorhizobium</taxon>
    </lineage>
</organism>
<evidence type="ECO:0000313" key="5">
    <source>
        <dbReference type="EMBL" id="CAH2394739.1"/>
    </source>
</evidence>
<evidence type="ECO:0000256" key="2">
    <source>
        <dbReference type="SAM" id="MobiDB-lite"/>
    </source>
</evidence>
<feature type="domain" description="Solute-binding protein family 3/N-terminal" evidence="3">
    <location>
        <begin position="89"/>
        <end position="309"/>
    </location>
</feature>
<dbReference type="InterPro" id="IPR001638">
    <property type="entry name" value="Solute-binding_3/MltF_N"/>
</dbReference>
<feature type="region of interest" description="Disordered" evidence="2">
    <location>
        <begin position="1"/>
        <end position="23"/>
    </location>
</feature>
<dbReference type="SMART" id="SM00062">
    <property type="entry name" value="PBPb"/>
    <property type="match status" value="1"/>
</dbReference>
<dbReference type="EMBL" id="CAKXZS010000003">
    <property type="protein sequence ID" value="CAH2394739.1"/>
    <property type="molecule type" value="Genomic_DNA"/>
</dbReference>
<evidence type="ECO:0000313" key="6">
    <source>
        <dbReference type="Proteomes" id="UP001152604"/>
    </source>
</evidence>
<gene>
    <name evidence="5" type="ORF">MES4922_110183</name>
</gene>